<comment type="caution">
    <text evidence="3">The sequence shown here is derived from an EMBL/GenBank/DDBJ whole genome shotgun (WGS) entry which is preliminary data.</text>
</comment>
<feature type="transmembrane region" description="Helical" evidence="1">
    <location>
        <begin position="103"/>
        <end position="120"/>
    </location>
</feature>
<keyword evidence="3" id="KW-0645">Protease</keyword>
<protein>
    <submittedName>
        <fullName evidence="3">JDVT-CTERM system glutamic-type intramembrane protease</fullName>
    </submittedName>
</protein>
<keyword evidence="1" id="KW-0812">Transmembrane</keyword>
<dbReference type="EMBL" id="JBHSCX010000005">
    <property type="protein sequence ID" value="MFC4362171.1"/>
    <property type="molecule type" value="Genomic_DNA"/>
</dbReference>
<keyword evidence="3" id="KW-0378">Hydrolase</keyword>
<sequence length="150" mass="16701">MPESAPPKANHWWQDRQWLIALCAGLLLSASAGFVLRASILSPASLLAFFLLALIYPLLEEIVFRGQIQPIILRHWPVKFSAISAANLITSAIFVLLHIASRGVSTLTLAVFFPSLLFGYFRERHGHIKSAVALHAGFNWVFFLTLSVFN</sequence>
<evidence type="ECO:0000313" key="4">
    <source>
        <dbReference type="Proteomes" id="UP001595840"/>
    </source>
</evidence>
<feature type="transmembrane region" description="Helical" evidence="1">
    <location>
        <begin position="46"/>
        <end position="64"/>
    </location>
</feature>
<keyword evidence="4" id="KW-1185">Reference proteome</keyword>
<evidence type="ECO:0000259" key="2">
    <source>
        <dbReference type="Pfam" id="PF02517"/>
    </source>
</evidence>
<gene>
    <name evidence="3" type="primary">mrtJ</name>
    <name evidence="3" type="ORF">ACFOX3_07655</name>
</gene>
<name>A0ABV8V417_9GAMM</name>
<dbReference type="GO" id="GO:0008233">
    <property type="term" value="F:peptidase activity"/>
    <property type="evidence" value="ECO:0007669"/>
    <property type="project" value="UniProtKB-KW"/>
</dbReference>
<feature type="transmembrane region" description="Helical" evidence="1">
    <location>
        <begin position="132"/>
        <end position="149"/>
    </location>
</feature>
<feature type="domain" description="CAAX prenyl protease 2/Lysostaphin resistance protein A-like" evidence="2">
    <location>
        <begin position="44"/>
        <end position="141"/>
    </location>
</feature>
<feature type="transmembrane region" description="Helical" evidence="1">
    <location>
        <begin position="18"/>
        <end position="40"/>
    </location>
</feature>
<feature type="transmembrane region" description="Helical" evidence="1">
    <location>
        <begin position="76"/>
        <end position="97"/>
    </location>
</feature>
<reference evidence="4" key="1">
    <citation type="journal article" date="2019" name="Int. J. Syst. Evol. Microbiol.">
        <title>The Global Catalogue of Microorganisms (GCM) 10K type strain sequencing project: providing services to taxonomists for standard genome sequencing and annotation.</title>
        <authorList>
            <consortium name="The Broad Institute Genomics Platform"/>
            <consortium name="The Broad Institute Genome Sequencing Center for Infectious Disease"/>
            <person name="Wu L."/>
            <person name="Ma J."/>
        </authorList>
    </citation>
    <scope>NUCLEOTIDE SEQUENCE [LARGE SCALE GENOMIC DNA]</scope>
    <source>
        <strain evidence="4">CECT 8570</strain>
    </source>
</reference>
<dbReference type="RefSeq" id="WP_290265623.1">
    <property type="nucleotide sequence ID" value="NZ_JAUFQG010000006.1"/>
</dbReference>
<keyword evidence="1" id="KW-1133">Transmembrane helix</keyword>
<accession>A0ABV8V417</accession>
<proteinExistence type="predicted"/>
<evidence type="ECO:0000256" key="1">
    <source>
        <dbReference type="SAM" id="Phobius"/>
    </source>
</evidence>
<evidence type="ECO:0000313" key="3">
    <source>
        <dbReference type="EMBL" id="MFC4362171.1"/>
    </source>
</evidence>
<dbReference type="GO" id="GO:0006508">
    <property type="term" value="P:proteolysis"/>
    <property type="evidence" value="ECO:0007669"/>
    <property type="project" value="UniProtKB-KW"/>
</dbReference>
<keyword evidence="1" id="KW-0472">Membrane</keyword>
<dbReference type="NCBIfam" id="NF033192">
    <property type="entry name" value="JDVT-CAAX"/>
    <property type="match status" value="1"/>
</dbReference>
<organism evidence="3 4">
    <name type="scientific">Simiduia curdlanivorans</name>
    <dbReference type="NCBI Taxonomy" id="1492769"/>
    <lineage>
        <taxon>Bacteria</taxon>
        <taxon>Pseudomonadati</taxon>
        <taxon>Pseudomonadota</taxon>
        <taxon>Gammaproteobacteria</taxon>
        <taxon>Cellvibrionales</taxon>
        <taxon>Cellvibrionaceae</taxon>
        <taxon>Simiduia</taxon>
    </lineage>
</organism>
<dbReference type="Pfam" id="PF02517">
    <property type="entry name" value="Rce1-like"/>
    <property type="match status" value="1"/>
</dbReference>
<dbReference type="InterPro" id="IPR003675">
    <property type="entry name" value="Rce1/LyrA-like_dom"/>
</dbReference>
<dbReference type="Proteomes" id="UP001595840">
    <property type="component" value="Unassembled WGS sequence"/>
</dbReference>